<dbReference type="Proteomes" id="UP000663193">
    <property type="component" value="Chromosome 2"/>
</dbReference>
<feature type="compositionally biased region" description="Polar residues" evidence="1">
    <location>
        <begin position="1"/>
        <end position="13"/>
    </location>
</feature>
<accession>A0A7U2EUC0</accession>
<dbReference type="AlphaFoldDB" id="A0A7U2EUC0"/>
<reference evidence="3" key="1">
    <citation type="journal article" date="2021" name="BMC Genomics">
        <title>Chromosome-level genome assembly and manually-curated proteome of model necrotroph Parastagonospora nodorum Sn15 reveals a genome-wide trove of candidate effector homologs, and redundancy of virulence-related functions within an accessory chromosome.</title>
        <authorList>
            <person name="Bertazzoni S."/>
            <person name="Jones D.A.B."/>
            <person name="Phan H.T."/>
            <person name="Tan K.-C."/>
            <person name="Hane J.K."/>
        </authorList>
    </citation>
    <scope>NUCLEOTIDE SEQUENCE [LARGE SCALE GENOMIC DNA]</scope>
    <source>
        <strain evidence="3">SN15 / ATCC MYA-4574 / FGSC 10173)</strain>
    </source>
</reference>
<sequence length="139" mass="15418">MFLPTSQPASTKPQPGRHTQLQTQPLVTVTVLCLLLRQPRCIQRCISVRTALCFTGDVGPSYHVYNKSRAPRDKTLNKRTQPLSHRSGCQHAASGKLDYRAEQRPGAEAAILGAVNIREPMQHLLFSQSLFPSSRPATE</sequence>
<keyword evidence="3" id="KW-1185">Reference proteome</keyword>
<organism evidence="2 3">
    <name type="scientific">Phaeosphaeria nodorum (strain SN15 / ATCC MYA-4574 / FGSC 10173)</name>
    <name type="common">Glume blotch fungus</name>
    <name type="synonym">Parastagonospora nodorum</name>
    <dbReference type="NCBI Taxonomy" id="321614"/>
    <lineage>
        <taxon>Eukaryota</taxon>
        <taxon>Fungi</taxon>
        <taxon>Dikarya</taxon>
        <taxon>Ascomycota</taxon>
        <taxon>Pezizomycotina</taxon>
        <taxon>Dothideomycetes</taxon>
        <taxon>Pleosporomycetidae</taxon>
        <taxon>Pleosporales</taxon>
        <taxon>Pleosporineae</taxon>
        <taxon>Phaeosphaeriaceae</taxon>
        <taxon>Parastagonospora</taxon>
    </lineage>
</organism>
<proteinExistence type="predicted"/>
<feature type="region of interest" description="Disordered" evidence="1">
    <location>
        <begin position="68"/>
        <end position="95"/>
    </location>
</feature>
<dbReference type="EMBL" id="CP069024">
    <property type="protein sequence ID" value="QRC92133.1"/>
    <property type="molecule type" value="Genomic_DNA"/>
</dbReference>
<evidence type="ECO:0000313" key="2">
    <source>
        <dbReference type="EMBL" id="QRC92133.1"/>
    </source>
</evidence>
<feature type="region of interest" description="Disordered" evidence="1">
    <location>
        <begin position="1"/>
        <end position="21"/>
    </location>
</feature>
<evidence type="ECO:0000313" key="3">
    <source>
        <dbReference type="Proteomes" id="UP000663193"/>
    </source>
</evidence>
<protein>
    <submittedName>
        <fullName evidence="2">Uncharacterized protein</fullName>
    </submittedName>
</protein>
<dbReference type="VEuPathDB" id="FungiDB:JI435_427690"/>
<evidence type="ECO:0000256" key="1">
    <source>
        <dbReference type="SAM" id="MobiDB-lite"/>
    </source>
</evidence>
<gene>
    <name evidence="2" type="ORF">JI435_427690</name>
</gene>
<name>A0A7U2EUC0_PHANO</name>